<dbReference type="EMBL" id="BAAAYL010000001">
    <property type="protein sequence ID" value="GAA3376875.1"/>
    <property type="molecule type" value="Genomic_DNA"/>
</dbReference>
<dbReference type="NCBIfam" id="TIGR03696">
    <property type="entry name" value="Rhs_assc_core"/>
    <property type="match status" value="1"/>
</dbReference>
<dbReference type="InterPro" id="IPR031325">
    <property type="entry name" value="RHS_repeat"/>
</dbReference>
<dbReference type="Proteomes" id="UP001499990">
    <property type="component" value="Unassembled WGS sequence"/>
</dbReference>
<evidence type="ECO:0000259" key="3">
    <source>
        <dbReference type="Pfam" id="PF25023"/>
    </source>
</evidence>
<dbReference type="Pfam" id="PF05593">
    <property type="entry name" value="RHS_repeat"/>
    <property type="match status" value="1"/>
</dbReference>
<dbReference type="InterPro" id="IPR022385">
    <property type="entry name" value="Rhs_assc_core"/>
</dbReference>
<evidence type="ECO:0000256" key="1">
    <source>
        <dbReference type="ARBA" id="ARBA00022737"/>
    </source>
</evidence>
<accession>A0ABP6SHM6</accession>
<dbReference type="InterPro" id="IPR006530">
    <property type="entry name" value="YD"/>
</dbReference>
<reference evidence="5" key="1">
    <citation type="journal article" date="2019" name="Int. J. Syst. Evol. Microbiol.">
        <title>The Global Catalogue of Microorganisms (GCM) 10K type strain sequencing project: providing services to taxonomists for standard genome sequencing and annotation.</title>
        <authorList>
            <consortium name="The Broad Institute Genomics Platform"/>
            <consortium name="The Broad Institute Genome Sequencing Center for Infectious Disease"/>
            <person name="Wu L."/>
            <person name="Ma J."/>
        </authorList>
    </citation>
    <scope>NUCLEOTIDE SEQUENCE [LARGE SCALE GENOMIC DNA]</scope>
    <source>
        <strain evidence="5">JCM 9651</strain>
    </source>
</reference>
<feature type="domain" description="Teneurin-like YD-shell" evidence="3">
    <location>
        <begin position="1657"/>
        <end position="1857"/>
    </location>
</feature>
<evidence type="ECO:0000313" key="5">
    <source>
        <dbReference type="Proteomes" id="UP001499990"/>
    </source>
</evidence>
<evidence type="ECO:0000313" key="4">
    <source>
        <dbReference type="EMBL" id="GAA3376875.1"/>
    </source>
</evidence>
<comment type="caution">
    <text evidence="4">The sequence shown here is derived from an EMBL/GenBank/DDBJ whole genome shotgun (WGS) entry which is preliminary data.</text>
</comment>
<dbReference type="InterPro" id="IPR056823">
    <property type="entry name" value="TEN-like_YD-shell"/>
</dbReference>
<protein>
    <submittedName>
        <fullName evidence="4">RHS repeat-associated core domain-containing protein</fullName>
    </submittedName>
</protein>
<dbReference type="Gene3D" id="2.180.10.10">
    <property type="entry name" value="RHS repeat-associated core"/>
    <property type="match status" value="2"/>
</dbReference>
<name>A0ABP6SHM6_9ACTN</name>
<dbReference type="InterPro" id="IPR050708">
    <property type="entry name" value="T6SS_VgrG/RHS"/>
</dbReference>
<feature type="compositionally biased region" description="Polar residues" evidence="2">
    <location>
        <begin position="866"/>
        <end position="881"/>
    </location>
</feature>
<keyword evidence="5" id="KW-1185">Reference proteome</keyword>
<feature type="region of interest" description="Disordered" evidence="2">
    <location>
        <begin position="861"/>
        <end position="881"/>
    </location>
</feature>
<dbReference type="Pfam" id="PF25023">
    <property type="entry name" value="TEN_YD-shell"/>
    <property type="match status" value="1"/>
</dbReference>
<sequence>MPQKWVGTSRLTGDGRGGGRRRTRRLGKGTAALGFLLAGALTVTLLPDAGAVALDKKDFKVRPVQRTASVPGTAIGSRHARAAVSDTDRKPWRPGRTVWPAAGETRVDLTAVAPAALARSAAGKSVYGLPHAEAKGMPLRFAPLTARKSKGRTTPEAVPDRIRVRTTDRGRAAGAGVDGVLVGVARDDGTAAPGRASVQLDYTAFRDAYGADWSSRLRLVQLPSCALTQPDKASCRVPEPLPTHNDSKAGTLTAEVALAADASAFTVLAVTASSEGGNGDFKATSLSPSGSWSAGGNEGGFTWQYPLAVPPVPGDLTPKLGLGYSSSSIDGRTAATNNQSSAVGEGWSMELGFIERQYMSCKDDNATGSNAGTKSGDLCWKSDNAVLSLNGSSTPLVRVGTSEVWKPADDDGSRVERVRGTSADTANGDDDNEYWKVTTLDGTQYFFGRNRLPGWVAGKPETGSAFTTPVFGNHAGEPGHATAFADSWRNQAWRWNLDYVVDPHGNAMALFYDKETNAYAKNSGGEQTSIPKADVTYVRGGLLNRIEYGHRAGQVHAFQPAARVLFGTADRCLGSTADCAFDKAHAANWPDTPVDQVCEVGKDCMSGSPTFWSRKRLTSVTTQALKAGVFVDVDTWTFTHQFPGTGDAGGADLWLASVVRTGKAGGTALSTPAVTFGGTLMPNRVDAAEGRPPLNKYRITRISSESGADTLVTYSPTECVYSAPPAAETNTKRCYPAWWTPEGGTEPVKDWFHKYVVTKVVEDDKVADTDSAVTEYEYLGGIAWAKDTSEFTLEKHRTHGDFRGYAKVRTRTGAENRTLEETVFLRGIEGATVTDSAGRTHSDAEPYAGMELESAVYDKDGGSPVVVSTSEPWSRETASMKRTGTTDLKAYQADTRVVSTRTLLSDGTWRTTRLTNSFDEYGQTVTSSDEGDLAVSGDEMCTRTTHTTPDTTNWLIAYIASEQKTSAACGTPAAPANIIGETRTTYDNGAFGAAPVAGKANPSRIEELDRFGLQGDPVFVTTATAVHDAMGRRVEDTDAAGARSVTAYTPASGAQPTQVKTTNAKGHVTYADLDGLRGLTVKATDANGRVTHQDYNSLGRLVAAWKPGRAKTAPADVTFSYLVRNTGPTTVTSRTLLENGQYRTAVTLYDGMLRRRQTQTDAHGGTGRLVSDTFYDSHGRAWKTNGEYYNDQPTGSSVHAVADNVVPSQTVTEFDGQGRPTASVLLSKGVEKWRSTTSYGGNWTATVPPVGGTAVLTVVNAHDKPVELREYKDRNPVLDASADRYESVKYGYDSADRLTKVVDEAGNTWTAGYDLRGRKVQSSDPDKGTVTTTYRADGLVATTTDARKQTLAYTYDDLGRATSLRKDDVNGTALAEWTYDTLPGGVGKLTKSVRYENGNAYTTAVKGYDTAGHATGSVITVPAAEGKLAGTYEFANTYTPNTGLAATTSYPAGGGLPAETVRHGYTTYGLPATVGNGTDVYSLGTQYSPFGEVLQTVLGDIGGRVVQTFSYEDATRRLAGVVNDREADGPQTIDNKTYTYDPSGNITRIRNDRDDKAVTDTQCFTHDFAARLTNAWTGTDDCALKPSTDVRPQVGGVSPYWYSYTYDAVGNRTSEVRHAPSGDTAEDVTRTYAYPGPGGDRPHAMEQVAVTGSGARTDTFEYDASGNTTRRVTTAGDQSITWDAEGRMASSTVGGKTSTFLYDADGTRLLRRDPGAVTLYLGSQELRLDTAKATVSGLRYYPAGKATVTRSSDGSVSYLLGDHHGTDEVTVDAATLSYQRRDHGPFGTPRGTQPAAGSWPGERGFVGGTNDASTGLTHVGAREYDAANGKFISADPVMNLSDPQQLNAYSYANNSPVTDADPSGEWSLRSMLRMGAAFARKSIRYARPAFSIASPASRALRTHTFKFGRVYDRYDAAKRVMLSEGGNGTKFGKFNVGKGEDRGIIMMRFYIHTKKAVYTPLGALLLGDDRTFSVDPDAPYRMVLFWDTASGDVTFKVSASHTNSFTMGSFKSPHAPPRKMEAPSISISAQSLLFNANPENTWKSRKSWNVLNYSSYGHSSTPDKLDLGLHGVNSLIRIFAVDNDVTIAANKSSVTVTRSGDPYPDMEVVQYRRNQPPQVIAQDRMANEDGLDSKPTGRPKIDRSWTDGKCTSGC</sequence>
<feature type="region of interest" description="Disordered" evidence="2">
    <location>
        <begin position="1"/>
        <end position="24"/>
    </location>
</feature>
<evidence type="ECO:0000256" key="2">
    <source>
        <dbReference type="SAM" id="MobiDB-lite"/>
    </source>
</evidence>
<feature type="region of interest" description="Disordered" evidence="2">
    <location>
        <begin position="76"/>
        <end position="95"/>
    </location>
</feature>
<gene>
    <name evidence="4" type="ORF">GCM10020367_50310</name>
</gene>
<dbReference type="PANTHER" id="PTHR32305:SF17">
    <property type="entry name" value="TRNA NUCLEASE WAPA"/>
    <property type="match status" value="1"/>
</dbReference>
<proteinExistence type="predicted"/>
<dbReference type="PANTHER" id="PTHR32305">
    <property type="match status" value="1"/>
</dbReference>
<organism evidence="4 5">
    <name type="scientific">Streptomyces sannanensis</name>
    <dbReference type="NCBI Taxonomy" id="285536"/>
    <lineage>
        <taxon>Bacteria</taxon>
        <taxon>Bacillati</taxon>
        <taxon>Actinomycetota</taxon>
        <taxon>Actinomycetes</taxon>
        <taxon>Kitasatosporales</taxon>
        <taxon>Streptomycetaceae</taxon>
        <taxon>Streptomyces</taxon>
    </lineage>
</organism>
<feature type="region of interest" description="Disordered" evidence="2">
    <location>
        <begin position="2127"/>
        <end position="2154"/>
    </location>
</feature>
<dbReference type="NCBIfam" id="TIGR01643">
    <property type="entry name" value="YD_repeat_2x"/>
    <property type="match status" value="1"/>
</dbReference>
<keyword evidence="1" id="KW-0677">Repeat</keyword>